<sequence length="53" mass="6040">MGFSATMERTTCSGEGKGFEAVPRRYQRMIGKRQLRPGLDKGFQRYNGGNRKN</sequence>
<evidence type="ECO:0000313" key="3">
    <source>
        <dbReference type="Proteomes" id="UP001603857"/>
    </source>
</evidence>
<organism evidence="2 3">
    <name type="scientific">Flemingia macrophylla</name>
    <dbReference type="NCBI Taxonomy" id="520843"/>
    <lineage>
        <taxon>Eukaryota</taxon>
        <taxon>Viridiplantae</taxon>
        <taxon>Streptophyta</taxon>
        <taxon>Embryophyta</taxon>
        <taxon>Tracheophyta</taxon>
        <taxon>Spermatophyta</taxon>
        <taxon>Magnoliopsida</taxon>
        <taxon>eudicotyledons</taxon>
        <taxon>Gunneridae</taxon>
        <taxon>Pentapetalae</taxon>
        <taxon>rosids</taxon>
        <taxon>fabids</taxon>
        <taxon>Fabales</taxon>
        <taxon>Fabaceae</taxon>
        <taxon>Papilionoideae</taxon>
        <taxon>50 kb inversion clade</taxon>
        <taxon>NPAAA clade</taxon>
        <taxon>indigoferoid/millettioid clade</taxon>
        <taxon>Phaseoleae</taxon>
        <taxon>Flemingia</taxon>
    </lineage>
</organism>
<proteinExistence type="predicted"/>
<name>A0ABD1N5T0_9FABA</name>
<comment type="caution">
    <text evidence="2">The sequence shown here is derived from an EMBL/GenBank/DDBJ whole genome shotgun (WGS) entry which is preliminary data.</text>
</comment>
<keyword evidence="3" id="KW-1185">Reference proteome</keyword>
<accession>A0ABD1N5T0</accession>
<evidence type="ECO:0000256" key="1">
    <source>
        <dbReference type="SAM" id="MobiDB-lite"/>
    </source>
</evidence>
<gene>
    <name evidence="2" type="ORF">Fmac_004679</name>
</gene>
<dbReference type="Proteomes" id="UP001603857">
    <property type="component" value="Unassembled WGS sequence"/>
</dbReference>
<feature type="compositionally biased region" description="Basic residues" evidence="1">
    <location>
        <begin position="25"/>
        <end position="35"/>
    </location>
</feature>
<evidence type="ECO:0000313" key="2">
    <source>
        <dbReference type="EMBL" id="KAL2343394.1"/>
    </source>
</evidence>
<dbReference type="EMBL" id="JBGMDY010000002">
    <property type="protein sequence ID" value="KAL2343394.1"/>
    <property type="molecule type" value="Genomic_DNA"/>
</dbReference>
<protein>
    <submittedName>
        <fullName evidence="2">Uncharacterized protein</fullName>
    </submittedName>
</protein>
<dbReference type="AlphaFoldDB" id="A0ABD1N5T0"/>
<reference evidence="2 3" key="1">
    <citation type="submission" date="2024-08" db="EMBL/GenBank/DDBJ databases">
        <title>Insights into the chromosomal genome structure of Flemingia macrophylla.</title>
        <authorList>
            <person name="Ding Y."/>
            <person name="Zhao Y."/>
            <person name="Bi W."/>
            <person name="Wu M."/>
            <person name="Zhao G."/>
            <person name="Gong Y."/>
            <person name="Li W."/>
            <person name="Zhang P."/>
        </authorList>
    </citation>
    <scope>NUCLEOTIDE SEQUENCE [LARGE SCALE GENOMIC DNA]</scope>
    <source>
        <strain evidence="2">DYQJB</strain>
        <tissue evidence="2">Leaf</tissue>
    </source>
</reference>
<feature type="region of interest" description="Disordered" evidence="1">
    <location>
        <begin position="1"/>
        <end position="53"/>
    </location>
</feature>